<dbReference type="AlphaFoldDB" id="A0AA37CUB2"/>
<accession>A0AA37CUB2</accession>
<sequence>MIRPSSLHTGRVPNEKPEHAMKITQVRNATLLIHYAGTRFLIDPMLAPKGSYPGFEGMANSHLRNPLVELPLPMATLLEVDAVIVTHDHLDHWDDVAKATIPRHLPLFVQHQKDADTMRGCGFEDVRLLGEVGEFAGIRLQQTEGRHGSDTIMALLGDRLGEVSGVVFSHPAEKTLYLAGDTVWNAQVEQALHRHQPEVVVLNCGDAQVTSLGAIIMGKEDVAAVYQAAPQATLIASHMEAVNHALLSRRELRDYLDSQGMAARVRVPEDGDTMVL</sequence>
<keyword evidence="1" id="KW-0378">Hydrolase</keyword>
<proteinExistence type="predicted"/>
<feature type="domain" description="Metallo-beta-lactamase" evidence="2">
    <location>
        <begin position="38"/>
        <end position="239"/>
    </location>
</feature>
<dbReference type="EMBL" id="BPNN01000007">
    <property type="protein sequence ID" value="GJA62159.1"/>
    <property type="molecule type" value="Genomic_DNA"/>
</dbReference>
<dbReference type="Gene3D" id="3.60.15.10">
    <property type="entry name" value="Ribonuclease Z/Hydroxyacylglutathione hydrolase-like"/>
    <property type="match status" value="1"/>
</dbReference>
<comment type="caution">
    <text evidence="3">The sequence shown here is derived from an EMBL/GenBank/DDBJ whole genome shotgun (WGS) entry which is preliminary data.</text>
</comment>
<gene>
    <name evidence="3" type="ORF">KAM351_07700</name>
</gene>
<dbReference type="GO" id="GO:0016787">
    <property type="term" value="F:hydrolase activity"/>
    <property type="evidence" value="ECO:0007669"/>
    <property type="project" value="UniProtKB-KW"/>
</dbReference>
<protein>
    <recommendedName>
        <fullName evidence="2">Metallo-beta-lactamase domain-containing protein</fullName>
    </recommendedName>
</protein>
<evidence type="ECO:0000259" key="2">
    <source>
        <dbReference type="Pfam" id="PF12706"/>
    </source>
</evidence>
<dbReference type="InterPro" id="IPR050114">
    <property type="entry name" value="UPF0173_UPF0282_UlaG_hydrolase"/>
</dbReference>
<evidence type="ECO:0000256" key="1">
    <source>
        <dbReference type="ARBA" id="ARBA00022801"/>
    </source>
</evidence>
<evidence type="ECO:0000313" key="4">
    <source>
        <dbReference type="Proteomes" id="UP000886934"/>
    </source>
</evidence>
<name>A0AA37CUB2_AERCA</name>
<organism evidence="3 4">
    <name type="scientific">Aeromonas caviae</name>
    <name type="common">Aeromonas punctata</name>
    <dbReference type="NCBI Taxonomy" id="648"/>
    <lineage>
        <taxon>Bacteria</taxon>
        <taxon>Pseudomonadati</taxon>
        <taxon>Pseudomonadota</taxon>
        <taxon>Gammaproteobacteria</taxon>
        <taxon>Aeromonadales</taxon>
        <taxon>Aeromonadaceae</taxon>
        <taxon>Aeromonas</taxon>
    </lineage>
</organism>
<evidence type="ECO:0000313" key="3">
    <source>
        <dbReference type="EMBL" id="GJA62159.1"/>
    </source>
</evidence>
<dbReference type="Proteomes" id="UP000886934">
    <property type="component" value="Unassembled WGS sequence"/>
</dbReference>
<dbReference type="PANTHER" id="PTHR43546">
    <property type="entry name" value="UPF0173 METAL-DEPENDENT HYDROLASE MJ1163-RELATED"/>
    <property type="match status" value="1"/>
</dbReference>
<reference evidence="3" key="1">
    <citation type="submission" date="2021-07" db="EMBL/GenBank/DDBJ databases">
        <title>Draft genome sequence of carbapenem-resistant Aeromonas spp. in Japan.</title>
        <authorList>
            <person name="Maehana S."/>
            <person name="Suzuki M."/>
            <person name="Kitasato H."/>
        </authorList>
    </citation>
    <scope>NUCLEOTIDE SEQUENCE</scope>
    <source>
        <strain evidence="3">KAM351</strain>
    </source>
</reference>
<dbReference type="InterPro" id="IPR036866">
    <property type="entry name" value="RibonucZ/Hydroxyglut_hydro"/>
</dbReference>
<dbReference type="PANTHER" id="PTHR43546:SF9">
    <property type="entry name" value="L-ASCORBATE-6-PHOSPHATE LACTONASE ULAG-RELATED"/>
    <property type="match status" value="1"/>
</dbReference>
<dbReference type="SUPFAM" id="SSF56281">
    <property type="entry name" value="Metallo-hydrolase/oxidoreductase"/>
    <property type="match status" value="1"/>
</dbReference>
<dbReference type="InterPro" id="IPR001279">
    <property type="entry name" value="Metallo-B-lactamas"/>
</dbReference>
<dbReference type="Pfam" id="PF12706">
    <property type="entry name" value="Lactamase_B_2"/>
    <property type="match status" value="1"/>
</dbReference>